<proteinExistence type="predicted"/>
<organism evidence="1 2">
    <name type="scientific">Enterococcus phage EFDG1</name>
    <dbReference type="NCBI Taxonomy" id="1597976"/>
    <lineage>
        <taxon>Viruses</taxon>
        <taxon>Duplodnaviria</taxon>
        <taxon>Heunggongvirae</taxon>
        <taxon>Uroviricota</taxon>
        <taxon>Caudoviricetes</taxon>
        <taxon>Herelleviridae</taxon>
        <taxon>Brockvirinae</taxon>
        <taxon>Schiekvirus</taxon>
        <taxon>Schiekvirus EFDG1</taxon>
    </lineage>
</organism>
<dbReference type="GeneID" id="26644316"/>
<reference evidence="1 2" key="1">
    <citation type="journal article" date="2015" name="Appl. Environ. Microbiol.">
        <title>Targeting Enterococcus faecalis Biofilms with Phage Therapy.</title>
        <authorList>
            <person name="Khalifa L."/>
            <person name="Brosh Y."/>
            <person name="Gelman D."/>
            <person name="Coppenhagen-Glazer S."/>
            <person name="Beyth S."/>
            <person name="Poradosu-Cohen R."/>
            <person name="Que Y.A."/>
            <person name="Beyth N."/>
            <person name="Hazan R."/>
        </authorList>
    </citation>
    <scope>NUCLEOTIDE SEQUENCE [LARGE SCALE GENOMIC DNA]</scope>
</reference>
<dbReference type="KEGG" id="vg:26644316"/>
<dbReference type="OrthoDB" id="40639at10239"/>
<evidence type="ECO:0000313" key="2">
    <source>
        <dbReference type="Proteomes" id="UP000032402"/>
    </source>
</evidence>
<dbReference type="EMBL" id="KP339049">
    <property type="protein sequence ID" value="AJP61312.1"/>
    <property type="molecule type" value="Genomic_DNA"/>
</dbReference>
<dbReference type="RefSeq" id="YP_009218206.1">
    <property type="nucleotide sequence ID" value="NC_029009.1"/>
</dbReference>
<name>A0A0C5K6G3_9CAUD</name>
<protein>
    <submittedName>
        <fullName evidence="1">Uncharacterized protein</fullName>
    </submittedName>
</protein>
<sequence length="59" mass="7052">METVKDIKRMIRTLKDDIKHKESYIKELDEQGRMIESELLKAEVKGMRDVIQDIEQAIY</sequence>
<dbReference type="Proteomes" id="UP000032402">
    <property type="component" value="Segment"/>
</dbReference>
<evidence type="ECO:0000313" key="1">
    <source>
        <dbReference type="EMBL" id="AJP61312.1"/>
    </source>
</evidence>
<keyword evidence="2" id="KW-1185">Reference proteome</keyword>
<accession>A0A0C5K6G3</accession>